<evidence type="ECO:0000313" key="2">
    <source>
        <dbReference type="Proteomes" id="UP000191154"/>
    </source>
</evidence>
<sequence>MFAYKILVMDNGVRVGYGIHDELMKNCEIYKDIYRTQIEKQ</sequence>
<accession>A0A1S8N213</accession>
<dbReference type="EMBL" id="LZYZ01000006">
    <property type="protein sequence ID" value="OOM10475.1"/>
    <property type="molecule type" value="Genomic_DNA"/>
</dbReference>
<dbReference type="AlphaFoldDB" id="A0A1S8N213"/>
<protein>
    <submittedName>
        <fullName evidence="1">Uncharacterized protein</fullName>
    </submittedName>
</protein>
<evidence type="ECO:0000313" key="1">
    <source>
        <dbReference type="EMBL" id="OOM10475.1"/>
    </source>
</evidence>
<proteinExistence type="predicted"/>
<dbReference type="SUPFAM" id="SSF52540">
    <property type="entry name" value="P-loop containing nucleoside triphosphate hydrolases"/>
    <property type="match status" value="1"/>
</dbReference>
<organism evidence="1 2">
    <name type="scientific">Clostridium saccharobutylicum</name>
    <dbReference type="NCBI Taxonomy" id="169679"/>
    <lineage>
        <taxon>Bacteria</taxon>
        <taxon>Bacillati</taxon>
        <taxon>Bacillota</taxon>
        <taxon>Clostridia</taxon>
        <taxon>Eubacteriales</taxon>
        <taxon>Clostridiaceae</taxon>
        <taxon>Clostridium</taxon>
    </lineage>
</organism>
<gene>
    <name evidence="1" type="ORF">CLOSAC_30960</name>
</gene>
<comment type="caution">
    <text evidence="1">The sequence shown here is derived from an EMBL/GenBank/DDBJ whole genome shotgun (WGS) entry which is preliminary data.</text>
</comment>
<reference evidence="1 2" key="1">
    <citation type="submission" date="2016-05" db="EMBL/GenBank/DDBJ databases">
        <title>Microbial solvent formation.</title>
        <authorList>
            <person name="Poehlein A."/>
            <person name="Montoya Solano J.D."/>
            <person name="Flitsch S."/>
            <person name="Krabben P."/>
            <person name="Duerre P."/>
            <person name="Daniel R."/>
        </authorList>
    </citation>
    <scope>NUCLEOTIDE SEQUENCE [LARGE SCALE GENOMIC DNA]</scope>
    <source>
        <strain evidence="1 2">L1-8</strain>
    </source>
</reference>
<dbReference type="Proteomes" id="UP000191154">
    <property type="component" value="Unassembled WGS sequence"/>
</dbReference>
<dbReference type="InterPro" id="IPR027417">
    <property type="entry name" value="P-loop_NTPase"/>
</dbReference>
<name>A0A1S8N213_CLOSA</name>